<reference evidence="1 2" key="1">
    <citation type="journal article" date="2016" name="Front. Microbiol.">
        <title>Single-Cell (Meta-)Genomics of a Dimorphic Candidatus Thiomargarita nelsonii Reveals Genomic Plasticity.</title>
        <authorList>
            <person name="Flood B.E."/>
            <person name="Fliss P."/>
            <person name="Jones D.S."/>
            <person name="Dick G.J."/>
            <person name="Jain S."/>
            <person name="Kaster A.K."/>
            <person name="Winkel M."/>
            <person name="Mussmann M."/>
            <person name="Bailey J."/>
        </authorList>
    </citation>
    <scope>NUCLEOTIDE SEQUENCE [LARGE SCALE GENOMIC DNA]</scope>
    <source>
        <strain evidence="1">Hydrate Ridge</strain>
    </source>
</reference>
<dbReference type="EMBL" id="JSZA02000027">
    <property type="protein sequence ID" value="KHD08993.1"/>
    <property type="molecule type" value="Genomic_DNA"/>
</dbReference>
<proteinExistence type="predicted"/>
<dbReference type="Proteomes" id="UP000030428">
    <property type="component" value="Unassembled WGS sequence"/>
</dbReference>
<accession>A0A0A6PE45</accession>
<dbReference type="PANTHER" id="PTHR35586">
    <property type="entry name" value="SLL1691 PROTEIN"/>
    <property type="match status" value="1"/>
</dbReference>
<name>A0A0A6PE45_9GAMM</name>
<dbReference type="AlphaFoldDB" id="A0A0A6PE45"/>
<evidence type="ECO:0000313" key="1">
    <source>
        <dbReference type="EMBL" id="KHD08993.1"/>
    </source>
</evidence>
<comment type="caution">
    <text evidence="1">The sequence shown here is derived from an EMBL/GenBank/DDBJ whole genome shotgun (WGS) entry which is preliminary data.</text>
</comment>
<keyword evidence="2" id="KW-1185">Reference proteome</keyword>
<dbReference type="PANTHER" id="PTHR35586:SF1">
    <property type="entry name" value="SLL1691 PROTEIN"/>
    <property type="match status" value="1"/>
</dbReference>
<protein>
    <recommendedName>
        <fullName evidence="3">Cytosolic protein</fullName>
    </recommendedName>
</protein>
<organism evidence="1 2">
    <name type="scientific">Candidatus Thiomargarita nelsonii</name>
    <dbReference type="NCBI Taxonomy" id="1003181"/>
    <lineage>
        <taxon>Bacteria</taxon>
        <taxon>Pseudomonadati</taxon>
        <taxon>Pseudomonadota</taxon>
        <taxon>Gammaproteobacteria</taxon>
        <taxon>Thiotrichales</taxon>
        <taxon>Thiotrichaceae</taxon>
        <taxon>Thiomargarita</taxon>
    </lineage>
</organism>
<gene>
    <name evidence="1" type="ORF">PN36_09030</name>
</gene>
<evidence type="ECO:0000313" key="2">
    <source>
        <dbReference type="Proteomes" id="UP000030428"/>
    </source>
</evidence>
<sequence length="308" mass="37121">MAEIITPIDSPWKTLIEQYFEDFMAFFFPEVHATIDWTQGYEFLDQEFQQIVRDAELGKRLADKLVKAWEKNGDEAILYIHLEVQSQYDKDFDKRMFVYHYRIFDRFDQPIISLAILGDESDSWRPHCFGYEKGECQLSFKFPVVKLIDYKERWTELEQSGNIFAMVVRTHLKGLETRKTPEQRFHWKKELTKLLYEAKYSEKQILELFHFMDWMLRLPEELATRFDQFVKQKEAEKKVEYITHIEKKGIEKGIEKGRAEMLLRLLEEKFGTLEPNIQAMIYRLDDNRLFEWLKRSLTAQNLREVIGQ</sequence>
<evidence type="ECO:0008006" key="3">
    <source>
        <dbReference type="Google" id="ProtNLM"/>
    </source>
</evidence>